<dbReference type="GO" id="GO:0005737">
    <property type="term" value="C:cytoplasm"/>
    <property type="evidence" value="ECO:0007669"/>
    <property type="project" value="TreeGrafter"/>
</dbReference>
<dbReference type="EMBL" id="KZ998701">
    <property type="protein sequence ID" value="RKO85835.1"/>
    <property type="molecule type" value="Genomic_DNA"/>
</dbReference>
<evidence type="ECO:0000313" key="5">
    <source>
        <dbReference type="EMBL" id="RKO85835.1"/>
    </source>
</evidence>
<accession>A0A4P9W3G8</accession>
<dbReference type="InterPro" id="IPR012677">
    <property type="entry name" value="Nucleotide-bd_a/b_plait_sf"/>
</dbReference>
<feature type="domain" description="RRM" evidence="4">
    <location>
        <begin position="6"/>
        <end position="76"/>
    </location>
</feature>
<dbReference type="GO" id="GO:0003729">
    <property type="term" value="F:mRNA binding"/>
    <property type="evidence" value="ECO:0007669"/>
    <property type="project" value="TreeGrafter"/>
</dbReference>
<sequence>MPSGFTRVYVGKLPRQATDSDVEKLASEYGRVRDCRVLVGFAFVEFEDDRDARDCVKDLDGQKFMGERLMVQAARSQTDGRHGDRRDDRYSDRRRDRSPPRPRSSRSEYRLTVDGLPTRTSWQDLKDLMRKAGEVVYSDIDKNGVGIVEFSSGADMAEALKMFDDFEYEGSRISVKEVVGVRVERNDRSPRRRSRSPAPRRYSRSPPRRRSRSPPRRRSVSPRREKSPRRDRSP</sequence>
<reference evidence="6" key="1">
    <citation type="journal article" date="2018" name="Nat. Microbiol.">
        <title>Leveraging single-cell genomics to expand the fungal tree of life.</title>
        <authorList>
            <person name="Ahrendt S.R."/>
            <person name="Quandt C.A."/>
            <person name="Ciobanu D."/>
            <person name="Clum A."/>
            <person name="Salamov A."/>
            <person name="Andreopoulos B."/>
            <person name="Cheng J.F."/>
            <person name="Woyke T."/>
            <person name="Pelin A."/>
            <person name="Henrissat B."/>
            <person name="Reynolds N.K."/>
            <person name="Benny G.L."/>
            <person name="Smith M.E."/>
            <person name="James T.Y."/>
            <person name="Grigoriev I.V."/>
        </authorList>
    </citation>
    <scope>NUCLEOTIDE SEQUENCE [LARGE SCALE GENOMIC DNA]</scope>
</reference>
<dbReference type="InterPro" id="IPR035979">
    <property type="entry name" value="RBD_domain_sf"/>
</dbReference>
<gene>
    <name evidence="5" type="ORF">BDK51DRAFT_15479</name>
</gene>
<dbReference type="Pfam" id="PF00076">
    <property type="entry name" value="RRM_1"/>
    <property type="match status" value="2"/>
</dbReference>
<feature type="region of interest" description="Disordered" evidence="3">
    <location>
        <begin position="180"/>
        <end position="234"/>
    </location>
</feature>
<name>A0A4P9W3G8_9FUNG</name>
<dbReference type="InterPro" id="IPR000504">
    <property type="entry name" value="RRM_dom"/>
</dbReference>
<evidence type="ECO:0000256" key="3">
    <source>
        <dbReference type="SAM" id="MobiDB-lite"/>
    </source>
</evidence>
<evidence type="ECO:0000256" key="1">
    <source>
        <dbReference type="ARBA" id="ARBA00022884"/>
    </source>
</evidence>
<dbReference type="SUPFAM" id="SSF54928">
    <property type="entry name" value="RNA-binding domain, RBD"/>
    <property type="match status" value="1"/>
</dbReference>
<protein>
    <recommendedName>
        <fullName evidence="4">RRM domain-containing protein</fullName>
    </recommendedName>
</protein>
<proteinExistence type="predicted"/>
<feature type="compositionally biased region" description="Basic and acidic residues" evidence="3">
    <location>
        <begin position="78"/>
        <end position="111"/>
    </location>
</feature>
<evidence type="ECO:0000313" key="6">
    <source>
        <dbReference type="Proteomes" id="UP000269721"/>
    </source>
</evidence>
<dbReference type="PANTHER" id="PTHR23003:SF51">
    <property type="entry name" value="SERINE-ARGININE PROTEIN 55"/>
    <property type="match status" value="1"/>
</dbReference>
<dbReference type="PROSITE" id="PS50102">
    <property type="entry name" value="RRM"/>
    <property type="match status" value="2"/>
</dbReference>
<dbReference type="PANTHER" id="PTHR23003">
    <property type="entry name" value="RNA RECOGNITION MOTIF RRM DOMAIN CONTAINING PROTEIN"/>
    <property type="match status" value="1"/>
</dbReference>
<feature type="compositionally biased region" description="Basic and acidic residues" evidence="3">
    <location>
        <begin position="222"/>
        <end position="234"/>
    </location>
</feature>
<feature type="compositionally biased region" description="Basic residues" evidence="3">
    <location>
        <begin position="201"/>
        <end position="221"/>
    </location>
</feature>
<dbReference type="AlphaFoldDB" id="A0A4P9W3G8"/>
<organism evidence="5 6">
    <name type="scientific">Blyttiomyces helicus</name>
    <dbReference type="NCBI Taxonomy" id="388810"/>
    <lineage>
        <taxon>Eukaryota</taxon>
        <taxon>Fungi</taxon>
        <taxon>Fungi incertae sedis</taxon>
        <taxon>Chytridiomycota</taxon>
        <taxon>Chytridiomycota incertae sedis</taxon>
        <taxon>Chytridiomycetes</taxon>
        <taxon>Chytridiomycetes incertae sedis</taxon>
        <taxon>Blyttiomyces</taxon>
    </lineage>
</organism>
<dbReference type="InterPro" id="IPR050374">
    <property type="entry name" value="RRT5_SRSF_SR"/>
</dbReference>
<dbReference type="Gene3D" id="3.30.70.330">
    <property type="match status" value="2"/>
</dbReference>
<feature type="domain" description="RRM" evidence="4">
    <location>
        <begin position="109"/>
        <end position="180"/>
    </location>
</feature>
<keyword evidence="6" id="KW-1185">Reference proteome</keyword>
<keyword evidence="1 2" id="KW-0694">RNA-binding</keyword>
<dbReference type="GO" id="GO:0005634">
    <property type="term" value="C:nucleus"/>
    <property type="evidence" value="ECO:0007669"/>
    <property type="project" value="TreeGrafter"/>
</dbReference>
<dbReference type="OrthoDB" id="1099063at2759"/>
<evidence type="ECO:0000256" key="2">
    <source>
        <dbReference type="PROSITE-ProRule" id="PRU00176"/>
    </source>
</evidence>
<dbReference type="SMART" id="SM00360">
    <property type="entry name" value="RRM"/>
    <property type="match status" value="2"/>
</dbReference>
<evidence type="ECO:0000259" key="4">
    <source>
        <dbReference type="PROSITE" id="PS50102"/>
    </source>
</evidence>
<dbReference type="Proteomes" id="UP000269721">
    <property type="component" value="Unassembled WGS sequence"/>
</dbReference>
<feature type="region of interest" description="Disordered" evidence="3">
    <location>
        <begin position="73"/>
        <end position="112"/>
    </location>
</feature>